<reference evidence="2 3" key="1">
    <citation type="submission" date="2020-08" db="EMBL/GenBank/DDBJ databases">
        <title>Sequencing the genomes of 1000 actinobacteria strains.</title>
        <authorList>
            <person name="Klenk H.-P."/>
        </authorList>
    </citation>
    <scope>NUCLEOTIDE SEQUENCE [LARGE SCALE GENOMIC DNA]</scope>
    <source>
        <strain evidence="2 3">DSM 102030</strain>
    </source>
</reference>
<dbReference type="SUPFAM" id="SSF109854">
    <property type="entry name" value="DinB/YfiT-like putative metalloenzymes"/>
    <property type="match status" value="1"/>
</dbReference>
<organism evidence="2 3">
    <name type="scientific">Lipingzhangella halophila</name>
    <dbReference type="NCBI Taxonomy" id="1783352"/>
    <lineage>
        <taxon>Bacteria</taxon>
        <taxon>Bacillati</taxon>
        <taxon>Actinomycetota</taxon>
        <taxon>Actinomycetes</taxon>
        <taxon>Streptosporangiales</taxon>
        <taxon>Nocardiopsidaceae</taxon>
        <taxon>Lipingzhangella</taxon>
    </lineage>
</organism>
<dbReference type="RefSeq" id="WP_184579930.1">
    <property type="nucleotide sequence ID" value="NZ_JACHJT010000001.1"/>
</dbReference>
<gene>
    <name evidence="2" type="ORF">F4561_003295</name>
</gene>
<dbReference type="Pfam" id="PF12867">
    <property type="entry name" value="DinB_2"/>
    <property type="match status" value="1"/>
</dbReference>
<name>A0A7W7W485_9ACTN</name>
<keyword evidence="3" id="KW-1185">Reference proteome</keyword>
<dbReference type="EMBL" id="JACHJT010000001">
    <property type="protein sequence ID" value="MBB4932475.1"/>
    <property type="molecule type" value="Genomic_DNA"/>
</dbReference>
<evidence type="ECO:0000313" key="2">
    <source>
        <dbReference type="EMBL" id="MBB4932475.1"/>
    </source>
</evidence>
<feature type="domain" description="DinB-like" evidence="1">
    <location>
        <begin position="12"/>
        <end position="162"/>
    </location>
</feature>
<dbReference type="Proteomes" id="UP000523007">
    <property type="component" value="Unassembled WGS sequence"/>
</dbReference>
<dbReference type="AlphaFoldDB" id="A0A7W7W485"/>
<dbReference type="InterPro" id="IPR024775">
    <property type="entry name" value="DinB-like"/>
</dbReference>
<sequence>MSTSRIDVLRWQFDLVWSLFEYHMARLEPDDFLWEPTPYCWTVRRDDNGLWVPDFAETEPDPVPVPTIAWLTWHIGWWWTTTLDHAQAQAPQERGDVVWPGEGQATVAWLRELRVRWLAVLDGLTEADLDATAPFPWQNEPEMTVAHMIGWVNSELMKNATEIGQLKMLRAASGRES</sequence>
<accession>A0A7W7W485</accession>
<dbReference type="Gene3D" id="1.20.120.450">
    <property type="entry name" value="dinb family like domain"/>
    <property type="match status" value="1"/>
</dbReference>
<evidence type="ECO:0000313" key="3">
    <source>
        <dbReference type="Proteomes" id="UP000523007"/>
    </source>
</evidence>
<evidence type="ECO:0000259" key="1">
    <source>
        <dbReference type="Pfam" id="PF12867"/>
    </source>
</evidence>
<protein>
    <recommendedName>
        <fullName evidence="1">DinB-like domain-containing protein</fullName>
    </recommendedName>
</protein>
<proteinExistence type="predicted"/>
<comment type="caution">
    <text evidence="2">The sequence shown here is derived from an EMBL/GenBank/DDBJ whole genome shotgun (WGS) entry which is preliminary data.</text>
</comment>
<dbReference type="InterPro" id="IPR034660">
    <property type="entry name" value="DinB/YfiT-like"/>
</dbReference>